<gene>
    <name evidence="5" type="ORF">PRZ48_010312</name>
</gene>
<dbReference type="SUPFAM" id="SSF53335">
    <property type="entry name" value="S-adenosyl-L-methionine-dependent methyltransferases"/>
    <property type="match status" value="1"/>
</dbReference>
<evidence type="ECO:0000313" key="5">
    <source>
        <dbReference type="EMBL" id="KAK4497659.1"/>
    </source>
</evidence>
<dbReference type="InterPro" id="IPR029063">
    <property type="entry name" value="SAM-dependent_MTases_sf"/>
</dbReference>
<comment type="caution">
    <text evidence="5">The sequence shown here is derived from an EMBL/GenBank/DDBJ whole genome shotgun (WGS) entry which is preliminary data.</text>
</comment>
<keyword evidence="3" id="KW-0808">Transferase</keyword>
<name>A0ABR0E897_ZASCE</name>
<evidence type="ECO:0000256" key="3">
    <source>
        <dbReference type="ARBA" id="ARBA00022679"/>
    </source>
</evidence>
<evidence type="ECO:0000259" key="4">
    <source>
        <dbReference type="Pfam" id="PF13649"/>
    </source>
</evidence>
<proteinExistence type="inferred from homology"/>
<feature type="domain" description="Methyltransferase" evidence="4">
    <location>
        <begin position="44"/>
        <end position="153"/>
    </location>
</feature>
<dbReference type="CDD" id="cd02440">
    <property type="entry name" value="AdoMet_MTases"/>
    <property type="match status" value="1"/>
</dbReference>
<dbReference type="EMBL" id="JAXOVC010000008">
    <property type="protein sequence ID" value="KAK4497659.1"/>
    <property type="molecule type" value="Genomic_DNA"/>
</dbReference>
<evidence type="ECO:0000256" key="1">
    <source>
        <dbReference type="ARBA" id="ARBA00008361"/>
    </source>
</evidence>
<dbReference type="InterPro" id="IPR051419">
    <property type="entry name" value="Lys/N-term_MeTrsfase_sf"/>
</dbReference>
<sequence>MTTKDQQDYDDIATKYNHIESLPHSRISQELVLQALGDCTGQVILDLGGGTGLHARNAIKAGAARVDNVDISPAMLAGCEKLETAAGRKPGEKVQCFVGDVSKPLEEQITLPGRDGNGSYDVVLMIWTFDHATTLPELETMWSNVSRYCAPGGKLITIRSSDPRKRPKGLGSGKYGVKLHSLEDVPGGVRYHFTAGFGEEAFTAVATNLEANMDLEKARGLARGVGFDGLEAVDPRGCACVKEDPEFWEEFVGGGGFGCVVGRKT</sequence>
<keyword evidence="6" id="KW-1185">Reference proteome</keyword>
<dbReference type="Proteomes" id="UP001305779">
    <property type="component" value="Unassembled WGS sequence"/>
</dbReference>
<dbReference type="PANTHER" id="PTHR12176">
    <property type="entry name" value="SAM-DEPENDENT METHYLTRANSFERASE SUPERFAMILY PROTEIN"/>
    <property type="match status" value="1"/>
</dbReference>
<dbReference type="InterPro" id="IPR041698">
    <property type="entry name" value="Methyltransf_25"/>
</dbReference>
<dbReference type="PANTHER" id="PTHR12176:SF59">
    <property type="entry name" value="METHYLTRANSFERASE DOMAIN-CONTAINING PROTEIN-RELATED"/>
    <property type="match status" value="1"/>
</dbReference>
<comment type="similarity">
    <text evidence="1">Belongs to the methyltransferase superfamily.</text>
</comment>
<dbReference type="Pfam" id="PF13649">
    <property type="entry name" value="Methyltransf_25"/>
    <property type="match status" value="1"/>
</dbReference>
<evidence type="ECO:0000313" key="6">
    <source>
        <dbReference type="Proteomes" id="UP001305779"/>
    </source>
</evidence>
<keyword evidence="2" id="KW-0489">Methyltransferase</keyword>
<evidence type="ECO:0000256" key="2">
    <source>
        <dbReference type="ARBA" id="ARBA00022603"/>
    </source>
</evidence>
<accession>A0ABR0E897</accession>
<dbReference type="Gene3D" id="3.40.50.150">
    <property type="entry name" value="Vaccinia Virus protein VP39"/>
    <property type="match status" value="1"/>
</dbReference>
<protein>
    <recommendedName>
        <fullName evidence="4">Methyltransferase domain-containing protein</fullName>
    </recommendedName>
</protein>
<reference evidence="5 6" key="1">
    <citation type="journal article" date="2023" name="G3 (Bethesda)">
        <title>A chromosome-level genome assembly of Zasmidium syzygii isolated from banana leaves.</title>
        <authorList>
            <person name="van Westerhoven A.C."/>
            <person name="Mehrabi R."/>
            <person name="Talebi R."/>
            <person name="Steentjes M.B.F."/>
            <person name="Corcolon B."/>
            <person name="Chong P.A."/>
            <person name="Kema G.H.J."/>
            <person name="Seidl M.F."/>
        </authorList>
    </citation>
    <scope>NUCLEOTIDE SEQUENCE [LARGE SCALE GENOMIC DNA]</scope>
    <source>
        <strain evidence="5 6">P124</strain>
    </source>
</reference>
<organism evidence="5 6">
    <name type="scientific">Zasmidium cellare</name>
    <name type="common">Wine cellar mold</name>
    <name type="synonym">Racodium cellare</name>
    <dbReference type="NCBI Taxonomy" id="395010"/>
    <lineage>
        <taxon>Eukaryota</taxon>
        <taxon>Fungi</taxon>
        <taxon>Dikarya</taxon>
        <taxon>Ascomycota</taxon>
        <taxon>Pezizomycotina</taxon>
        <taxon>Dothideomycetes</taxon>
        <taxon>Dothideomycetidae</taxon>
        <taxon>Mycosphaerellales</taxon>
        <taxon>Mycosphaerellaceae</taxon>
        <taxon>Zasmidium</taxon>
    </lineage>
</organism>